<proteinExistence type="predicted"/>
<evidence type="ECO:0000313" key="1">
    <source>
        <dbReference type="EMBL" id="KYM98568.1"/>
    </source>
</evidence>
<dbReference type="Proteomes" id="UP000078542">
    <property type="component" value="Unassembled WGS sequence"/>
</dbReference>
<accession>A0A195CES7</accession>
<keyword evidence="2" id="KW-1185">Reference proteome</keyword>
<reference evidence="1 2" key="1">
    <citation type="submission" date="2016-03" db="EMBL/GenBank/DDBJ databases">
        <title>Cyphomyrmex costatus WGS genome.</title>
        <authorList>
            <person name="Nygaard S."/>
            <person name="Hu H."/>
            <person name="Boomsma J."/>
            <person name="Zhang G."/>
        </authorList>
    </citation>
    <scope>NUCLEOTIDE SEQUENCE [LARGE SCALE GENOMIC DNA]</scope>
    <source>
        <strain evidence="1">MS0001</strain>
        <tissue evidence="1">Whole body</tissue>
    </source>
</reference>
<gene>
    <name evidence="1" type="ORF">ALC62_10535</name>
</gene>
<name>A0A195CES7_9HYME</name>
<sequence>VHMKICYLYNLNFFPDNMGDFSDVHGERFYQDIATIQQRFKERFSTHIHRAHVPSEYCSIYHGTQDRHKHQTKLNKNVRTFGCLSEIITP</sequence>
<dbReference type="AlphaFoldDB" id="A0A195CES7"/>
<dbReference type="EMBL" id="KQ977935">
    <property type="protein sequence ID" value="KYM98568.1"/>
    <property type="molecule type" value="Genomic_DNA"/>
</dbReference>
<organism evidence="1 2">
    <name type="scientific">Cyphomyrmex costatus</name>
    <dbReference type="NCBI Taxonomy" id="456900"/>
    <lineage>
        <taxon>Eukaryota</taxon>
        <taxon>Metazoa</taxon>
        <taxon>Ecdysozoa</taxon>
        <taxon>Arthropoda</taxon>
        <taxon>Hexapoda</taxon>
        <taxon>Insecta</taxon>
        <taxon>Pterygota</taxon>
        <taxon>Neoptera</taxon>
        <taxon>Endopterygota</taxon>
        <taxon>Hymenoptera</taxon>
        <taxon>Apocrita</taxon>
        <taxon>Aculeata</taxon>
        <taxon>Formicoidea</taxon>
        <taxon>Formicidae</taxon>
        <taxon>Myrmicinae</taxon>
        <taxon>Cyphomyrmex</taxon>
    </lineage>
</organism>
<feature type="non-terminal residue" evidence="1">
    <location>
        <position position="1"/>
    </location>
</feature>
<evidence type="ECO:0000313" key="2">
    <source>
        <dbReference type="Proteomes" id="UP000078542"/>
    </source>
</evidence>
<protein>
    <submittedName>
        <fullName evidence="1">Uncharacterized protein</fullName>
    </submittedName>
</protein>